<sequence length="313" mass="36476">MIEKYISRLMETTPSTFLNTNTLHLDVVVEGGAFNGSYLVGVLYFLKELERKGRIKIHRFSACSVSTICSILYMIERLDLFENIYRQGLDIFKRDGRLDVLTTVFDIIRQVSDENLYMRLNNRLYMTYYDVKNCRHVVKCKYKSNDHLFECISRSAHIPFVIDANIARHGRYIDGQQPYFFKEKRNASADNGRKMLCISLVTYSNINTITSTINVKNENNNVHRVLSGTLDAHTFFMTGIPTQMCCFKHNMPMTINIQNKVKQLLLVFIGYLISIIIYATQYIGDDMLKTFIVKVFRVTSEDIYKTFIQHYCV</sequence>
<keyword evidence="1" id="KW-1133">Transmembrane helix</keyword>
<dbReference type="AlphaFoldDB" id="A0A6C0IJX8"/>
<evidence type="ECO:0000313" key="2">
    <source>
        <dbReference type="EMBL" id="QHT93541.1"/>
    </source>
</evidence>
<evidence type="ECO:0008006" key="3">
    <source>
        <dbReference type="Google" id="ProtNLM"/>
    </source>
</evidence>
<name>A0A6C0IJX8_9ZZZZ</name>
<keyword evidence="1" id="KW-0812">Transmembrane</keyword>
<keyword evidence="1" id="KW-0472">Membrane</keyword>
<organism evidence="2">
    <name type="scientific">viral metagenome</name>
    <dbReference type="NCBI Taxonomy" id="1070528"/>
    <lineage>
        <taxon>unclassified sequences</taxon>
        <taxon>metagenomes</taxon>
        <taxon>organismal metagenomes</taxon>
    </lineage>
</organism>
<dbReference type="SUPFAM" id="SSF52151">
    <property type="entry name" value="FabD/lysophospholipase-like"/>
    <property type="match status" value="1"/>
</dbReference>
<dbReference type="EMBL" id="MN740208">
    <property type="protein sequence ID" value="QHT93541.1"/>
    <property type="molecule type" value="Genomic_DNA"/>
</dbReference>
<feature type="transmembrane region" description="Helical" evidence="1">
    <location>
        <begin position="27"/>
        <end position="46"/>
    </location>
</feature>
<accession>A0A6C0IJX8</accession>
<feature type="transmembrane region" description="Helical" evidence="1">
    <location>
        <begin position="264"/>
        <end position="284"/>
    </location>
</feature>
<dbReference type="InterPro" id="IPR016035">
    <property type="entry name" value="Acyl_Trfase/lysoPLipase"/>
</dbReference>
<protein>
    <recommendedName>
        <fullName evidence="3">PNPLA domain-containing protein</fullName>
    </recommendedName>
</protein>
<evidence type="ECO:0000256" key="1">
    <source>
        <dbReference type="SAM" id="Phobius"/>
    </source>
</evidence>
<proteinExistence type="predicted"/>
<reference evidence="2" key="1">
    <citation type="journal article" date="2020" name="Nature">
        <title>Giant virus diversity and host interactions through global metagenomics.</title>
        <authorList>
            <person name="Schulz F."/>
            <person name="Roux S."/>
            <person name="Paez-Espino D."/>
            <person name="Jungbluth S."/>
            <person name="Walsh D.A."/>
            <person name="Denef V.J."/>
            <person name="McMahon K.D."/>
            <person name="Konstantinidis K.T."/>
            <person name="Eloe-Fadrosh E.A."/>
            <person name="Kyrpides N.C."/>
            <person name="Woyke T."/>
        </authorList>
    </citation>
    <scope>NUCLEOTIDE SEQUENCE</scope>
    <source>
        <strain evidence="2">GVMAG-M-3300024252-29</strain>
    </source>
</reference>